<reference evidence="2" key="1">
    <citation type="submission" date="2021-06" db="EMBL/GenBank/DDBJ databases">
        <authorList>
            <person name="Hodson N. C."/>
            <person name="Mongue J. A."/>
            <person name="Jaron S. K."/>
        </authorList>
    </citation>
    <scope>NUCLEOTIDE SEQUENCE</scope>
</reference>
<comment type="caution">
    <text evidence="2">The sequence shown here is derived from an EMBL/GenBank/DDBJ whole genome shotgun (WGS) entry which is preliminary data.</text>
</comment>
<feature type="region of interest" description="Disordered" evidence="1">
    <location>
        <begin position="1"/>
        <end position="52"/>
    </location>
</feature>
<name>A0A8J2PA43_9HEXA</name>
<evidence type="ECO:0000313" key="3">
    <source>
        <dbReference type="Proteomes" id="UP000708208"/>
    </source>
</evidence>
<evidence type="ECO:0000256" key="1">
    <source>
        <dbReference type="SAM" id="MobiDB-lite"/>
    </source>
</evidence>
<protein>
    <submittedName>
        <fullName evidence="2">Uncharacterized protein</fullName>
    </submittedName>
</protein>
<keyword evidence="3" id="KW-1185">Reference proteome</keyword>
<gene>
    <name evidence="2" type="ORF">AFUS01_LOCUS17848</name>
</gene>
<proteinExistence type="predicted"/>
<dbReference type="Proteomes" id="UP000708208">
    <property type="component" value="Unassembled WGS sequence"/>
</dbReference>
<sequence length="122" mass="13272">FQVNVDETAGPSRRFIANAPRSAPRTLQSVPLPPPRPRPAEALGRAPDQVSREPQLQLEGIEVIVVQPVRNVYVGHLPQREVAVLPGRSVVEAPVLKPGEVADLTIRAPGARKFTGQPKKLR</sequence>
<feature type="non-terminal residue" evidence="2">
    <location>
        <position position="1"/>
    </location>
</feature>
<evidence type="ECO:0000313" key="2">
    <source>
        <dbReference type="EMBL" id="CAG7729111.1"/>
    </source>
</evidence>
<organism evidence="2 3">
    <name type="scientific">Allacma fusca</name>
    <dbReference type="NCBI Taxonomy" id="39272"/>
    <lineage>
        <taxon>Eukaryota</taxon>
        <taxon>Metazoa</taxon>
        <taxon>Ecdysozoa</taxon>
        <taxon>Arthropoda</taxon>
        <taxon>Hexapoda</taxon>
        <taxon>Collembola</taxon>
        <taxon>Symphypleona</taxon>
        <taxon>Sminthuridae</taxon>
        <taxon>Allacma</taxon>
    </lineage>
</organism>
<dbReference type="EMBL" id="CAJVCH010173550">
    <property type="protein sequence ID" value="CAG7729111.1"/>
    <property type="molecule type" value="Genomic_DNA"/>
</dbReference>
<feature type="non-terminal residue" evidence="2">
    <location>
        <position position="122"/>
    </location>
</feature>
<dbReference type="AlphaFoldDB" id="A0A8J2PA43"/>
<accession>A0A8J2PA43</accession>